<sequence>MSATPPPPVRNSVPAESPTLRRATSGSTTPLPLNLFVDDEEEADNAAERIARWWLRARELGRLRENFRSDVGRKSLSIVNEAMGTVDKLEFSQAGGMLSEGRVMGAANKLLGFCARDAVLDTFPRTTRSPRAFLSSCMIVHHPTWTLNDGEENESESDDAYMPKMLLQIASKVTLVATSGLLESVSREDCDLNSFAAAYNYFVFSRRFLASAMTAWRKVDSERLAASIVNPYSQTFAMLCVAEKSEDKIVEGNAKVQLMKMRAAMKKLIGEAKCESILGEVEVAVRQTMEGAFKQEEEEKEKRAKQRDENLKALEDRKEERERVKKAETEEEEKRKHFTQKFFTNMSVTNERLCHEIILDPDYKIPGSSQEEEEEGGAGEGAGEGEGGGVDPAVAHAKKLSDNMKKVFWDRLVVSLTLPSQVEMKDFEEGSDVQVRYGAQGAFYSGKIVKVTRDEESDGDDEEDVKTKWDNTTFDVVFVGDNAVQKNVPFKWFRTANDPIDYKPLLSLLEEVRGKIISIAPKKGKFVDEIMANMDLELLSQMLEKDALRGESMQNLVNFICGQIIQFQAPVRNKKTAVWIKAYMEELKEGTGNAVTKLPKLLEWVFERVEETQKDIANSHIEMLRPKLKENGKDYERERFNKRVEEGIVKLTNTKIFLQGGLEFLVAGGFDGKGGQVLLACARRDPVATLMMVAASMVQLLRRPVRLDTPGYESYEGGIPETLLWDCKKLAEMRDAMDGVALVSTMVMLLRQVLARNGYREEGSGGGVFEGIQKHLNVLIKSNGVRLPDLEAFLVAKAKEIVPTLPEAEQESLKHIVRNSVDAENAVFKLMNKRVDKLVFECLVFMKKEVWGRDGEQLKNKITASGFKGFLGDGALEKGLIGVVRIFKHTLEVHQVHYRRIILENIADHVKRKASEGGGDGDGVGGTGGEVAKAAE</sequence>
<keyword evidence="4" id="KW-1185">Reference proteome</keyword>
<name>A0A9W7FVW5_9STRA</name>
<dbReference type="Proteomes" id="UP001165065">
    <property type="component" value="Unassembled WGS sequence"/>
</dbReference>
<dbReference type="EMBL" id="BRYA01000506">
    <property type="protein sequence ID" value="GMI20170.1"/>
    <property type="molecule type" value="Genomic_DNA"/>
</dbReference>
<dbReference type="PANTHER" id="PTHR12832">
    <property type="entry name" value="TESTIS-SPECIFIC PROTEIN PBS13 T-COMPLEX 11"/>
    <property type="match status" value="1"/>
</dbReference>
<reference evidence="4" key="1">
    <citation type="journal article" date="2023" name="Commun. Biol.">
        <title>Genome analysis of Parmales, the sister group of diatoms, reveals the evolutionary specialization of diatoms from phago-mixotrophs to photoautotrophs.</title>
        <authorList>
            <person name="Ban H."/>
            <person name="Sato S."/>
            <person name="Yoshikawa S."/>
            <person name="Yamada K."/>
            <person name="Nakamura Y."/>
            <person name="Ichinomiya M."/>
            <person name="Sato N."/>
            <person name="Blanc-Mathieu R."/>
            <person name="Endo H."/>
            <person name="Kuwata A."/>
            <person name="Ogata H."/>
        </authorList>
    </citation>
    <scope>NUCLEOTIDE SEQUENCE [LARGE SCALE GENOMIC DNA]</scope>
</reference>
<dbReference type="Pfam" id="PF05794">
    <property type="entry name" value="Tcp11"/>
    <property type="match status" value="1"/>
</dbReference>
<feature type="region of interest" description="Disordered" evidence="2">
    <location>
        <begin position="914"/>
        <end position="936"/>
    </location>
</feature>
<proteinExistence type="inferred from homology"/>
<evidence type="ECO:0000256" key="2">
    <source>
        <dbReference type="SAM" id="MobiDB-lite"/>
    </source>
</evidence>
<feature type="compositionally biased region" description="Polar residues" evidence="2">
    <location>
        <begin position="22"/>
        <end position="31"/>
    </location>
</feature>
<feature type="region of interest" description="Disordered" evidence="2">
    <location>
        <begin position="363"/>
        <end position="393"/>
    </location>
</feature>
<dbReference type="OrthoDB" id="276323at2759"/>
<feature type="region of interest" description="Disordered" evidence="2">
    <location>
        <begin position="1"/>
        <end position="31"/>
    </location>
</feature>
<dbReference type="InterPro" id="IPR008862">
    <property type="entry name" value="Tcp11"/>
</dbReference>
<accession>A0A9W7FVW5</accession>
<protein>
    <submittedName>
        <fullName evidence="3">Uncharacterized protein</fullName>
    </submittedName>
</protein>
<evidence type="ECO:0000313" key="4">
    <source>
        <dbReference type="Proteomes" id="UP001165065"/>
    </source>
</evidence>
<feature type="compositionally biased region" description="Gly residues" evidence="2">
    <location>
        <begin position="378"/>
        <end position="390"/>
    </location>
</feature>
<feature type="compositionally biased region" description="Gly residues" evidence="2">
    <location>
        <begin position="916"/>
        <end position="929"/>
    </location>
</feature>
<feature type="region of interest" description="Disordered" evidence="2">
    <location>
        <begin position="293"/>
        <end position="335"/>
    </location>
</feature>
<evidence type="ECO:0000256" key="1">
    <source>
        <dbReference type="ARBA" id="ARBA00010954"/>
    </source>
</evidence>
<dbReference type="GO" id="GO:0007165">
    <property type="term" value="P:signal transduction"/>
    <property type="evidence" value="ECO:0007669"/>
    <property type="project" value="TreeGrafter"/>
</dbReference>
<dbReference type="AlphaFoldDB" id="A0A9W7FVW5"/>
<comment type="similarity">
    <text evidence="1">Belongs to the TCP11 family.</text>
</comment>
<comment type="caution">
    <text evidence="3">The sequence shown here is derived from an EMBL/GenBank/DDBJ whole genome shotgun (WGS) entry which is preliminary data.</text>
</comment>
<organism evidence="3 4">
    <name type="scientific">Triparma columacea</name>
    <dbReference type="NCBI Taxonomy" id="722753"/>
    <lineage>
        <taxon>Eukaryota</taxon>
        <taxon>Sar</taxon>
        <taxon>Stramenopiles</taxon>
        <taxon>Ochrophyta</taxon>
        <taxon>Bolidophyceae</taxon>
        <taxon>Parmales</taxon>
        <taxon>Triparmaceae</taxon>
        <taxon>Triparma</taxon>
    </lineage>
</organism>
<evidence type="ECO:0000313" key="3">
    <source>
        <dbReference type="EMBL" id="GMI20170.1"/>
    </source>
</evidence>
<dbReference type="PANTHER" id="PTHR12832:SF11">
    <property type="entry name" value="LD23868P"/>
    <property type="match status" value="1"/>
</dbReference>
<gene>
    <name evidence="3" type="ORF">TrCOL_g4997</name>
</gene>